<feature type="transmembrane region" description="Helical" evidence="1">
    <location>
        <begin position="54"/>
        <end position="77"/>
    </location>
</feature>
<sequence length="141" mass="15205">MGTRNFALIMGIVFLSIGIMGFIPFFVTKPATTSPELIIDTGYGYLMGLFPINILHNIVHLVFGAWGIGINGNLVLARLYSRSLAVIYGLLAIMGLIPFANISFGLIPIFGNDVWLHALIAVAGAYFGFIVPSQEKTGTVQ</sequence>
<organism evidence="2 3">
    <name type="scientific">Plectonema cf. radiosum LEGE 06105</name>
    <dbReference type="NCBI Taxonomy" id="945769"/>
    <lineage>
        <taxon>Bacteria</taxon>
        <taxon>Bacillati</taxon>
        <taxon>Cyanobacteriota</taxon>
        <taxon>Cyanophyceae</taxon>
        <taxon>Oscillatoriophycideae</taxon>
        <taxon>Oscillatoriales</taxon>
        <taxon>Microcoleaceae</taxon>
        <taxon>Plectonema</taxon>
    </lineage>
</organism>
<evidence type="ECO:0000256" key="1">
    <source>
        <dbReference type="SAM" id="Phobius"/>
    </source>
</evidence>
<dbReference type="AlphaFoldDB" id="A0A8J7F0A9"/>
<dbReference type="Proteomes" id="UP000620559">
    <property type="component" value="Unassembled WGS sequence"/>
</dbReference>
<keyword evidence="3" id="KW-1185">Reference proteome</keyword>
<dbReference type="EMBL" id="JADEWL010000012">
    <property type="protein sequence ID" value="MBE9212252.1"/>
    <property type="molecule type" value="Genomic_DNA"/>
</dbReference>
<feature type="transmembrane region" description="Helical" evidence="1">
    <location>
        <begin position="84"/>
        <end position="108"/>
    </location>
</feature>
<reference evidence="2" key="1">
    <citation type="submission" date="2020-10" db="EMBL/GenBank/DDBJ databases">
        <authorList>
            <person name="Castelo-Branco R."/>
            <person name="Eusebio N."/>
            <person name="Adriana R."/>
            <person name="Vieira A."/>
            <person name="Brugerolle De Fraissinette N."/>
            <person name="Rezende De Castro R."/>
            <person name="Schneider M.P."/>
            <person name="Vasconcelos V."/>
            <person name="Leao P.N."/>
        </authorList>
    </citation>
    <scope>NUCLEOTIDE SEQUENCE</scope>
    <source>
        <strain evidence="2">LEGE 06105</strain>
    </source>
</reference>
<dbReference type="Pfam" id="PF14325">
    <property type="entry name" value="DUF4383"/>
    <property type="match status" value="1"/>
</dbReference>
<feature type="transmembrane region" description="Helical" evidence="1">
    <location>
        <begin position="114"/>
        <end position="131"/>
    </location>
</feature>
<comment type="caution">
    <text evidence="2">The sequence shown here is derived from an EMBL/GenBank/DDBJ whole genome shotgun (WGS) entry which is preliminary data.</text>
</comment>
<evidence type="ECO:0000313" key="3">
    <source>
        <dbReference type="Proteomes" id="UP000620559"/>
    </source>
</evidence>
<keyword evidence="1" id="KW-0472">Membrane</keyword>
<accession>A0A8J7F0A9</accession>
<dbReference type="RefSeq" id="WP_193918018.1">
    <property type="nucleotide sequence ID" value="NZ_JADEWL010000012.1"/>
</dbReference>
<keyword evidence="1" id="KW-1133">Transmembrane helix</keyword>
<proteinExistence type="predicted"/>
<name>A0A8J7F0A9_9CYAN</name>
<protein>
    <submittedName>
        <fullName evidence="2">DUF4383 domain-containing protein</fullName>
    </submittedName>
</protein>
<feature type="transmembrane region" description="Helical" evidence="1">
    <location>
        <begin position="7"/>
        <end position="27"/>
    </location>
</feature>
<evidence type="ECO:0000313" key="2">
    <source>
        <dbReference type="EMBL" id="MBE9212252.1"/>
    </source>
</evidence>
<keyword evidence="1" id="KW-0812">Transmembrane</keyword>
<gene>
    <name evidence="2" type="ORF">IQ247_05925</name>
</gene>